<evidence type="ECO:0000313" key="7">
    <source>
        <dbReference type="EMBL" id="CAL5219651.1"/>
    </source>
</evidence>
<protein>
    <submittedName>
        <fullName evidence="7">G1532 protein</fullName>
    </submittedName>
</protein>
<dbReference type="PROSITE" id="PS00584">
    <property type="entry name" value="PFKB_KINASES_2"/>
    <property type="match status" value="1"/>
</dbReference>
<evidence type="ECO:0000256" key="1">
    <source>
        <dbReference type="ARBA" id="ARBA00010688"/>
    </source>
</evidence>
<keyword evidence="4" id="KW-0418">Kinase</keyword>
<dbReference type="Pfam" id="PF00294">
    <property type="entry name" value="PfkB"/>
    <property type="match status" value="1"/>
</dbReference>
<keyword evidence="2" id="KW-0808">Transferase</keyword>
<gene>
    <name evidence="7" type="primary">g1532</name>
    <name evidence="7" type="ORF">VP750_LOCUS1310</name>
</gene>
<reference evidence="7 8" key="1">
    <citation type="submission" date="2024-06" db="EMBL/GenBank/DDBJ databases">
        <authorList>
            <person name="Kraege A."/>
            <person name="Thomma B."/>
        </authorList>
    </citation>
    <scope>NUCLEOTIDE SEQUENCE [LARGE SCALE GENOMIC DNA]</scope>
</reference>
<evidence type="ECO:0000259" key="6">
    <source>
        <dbReference type="Pfam" id="PF00294"/>
    </source>
</evidence>
<dbReference type="Proteomes" id="UP001497392">
    <property type="component" value="Unassembled WGS sequence"/>
</dbReference>
<keyword evidence="5" id="KW-0067">ATP-binding</keyword>
<comment type="similarity">
    <text evidence="1">Belongs to the carbohydrate kinase PfkB family.</text>
</comment>
<dbReference type="InterPro" id="IPR050306">
    <property type="entry name" value="PfkB_Carbo_kinase"/>
</dbReference>
<dbReference type="CDD" id="cd01167">
    <property type="entry name" value="bac_FRK"/>
    <property type="match status" value="1"/>
</dbReference>
<dbReference type="InterPro" id="IPR002173">
    <property type="entry name" value="Carboh/pur_kinase_PfkB_CS"/>
</dbReference>
<dbReference type="SUPFAM" id="SSF53613">
    <property type="entry name" value="Ribokinase-like"/>
    <property type="match status" value="1"/>
</dbReference>
<dbReference type="PROSITE" id="PS00583">
    <property type="entry name" value="PFKB_KINASES_1"/>
    <property type="match status" value="1"/>
</dbReference>
<evidence type="ECO:0000256" key="5">
    <source>
        <dbReference type="ARBA" id="ARBA00022840"/>
    </source>
</evidence>
<keyword evidence="8" id="KW-1185">Reference proteome</keyword>
<feature type="domain" description="Carbohydrate kinase PfkB" evidence="6">
    <location>
        <begin position="53"/>
        <end position="371"/>
    </location>
</feature>
<sequence length="388" mass="40743">MGAFVIPSPRARSGQADLGNIRAYTHRRAGRRWNGRRLQCRALQVSASTQDAVISFGEALFDCLANQRGVPKEQVKSWTPYPGGAPANVAAALGRLGVQVAFVSALGKDDLAQQMLSLLKERGVDVSAVQTVDKPTRDVLVVYDSDGDRQFVGFGGPNDSFADCFISADQLPLDTLKTCAALVTGTLGLAFPSTAAAMHKAVETARTGSAVVLVDINWRPVFWEDETSASAAIKPYACKADIVKMSDEEAEWLFGIPAQEALHHPLKVLEKLETVVGVLVTAGGAGCSYAFKGSGGKSDYSGNVPVLKVTPEDTTGAGDAFLAGFLASLVKFGGLDALRGDADKLRKCVEFAAACGAFTTTRPGAIGAQPTQEEAEKLLQTGTFAAAA</sequence>
<proteinExistence type="inferred from homology"/>
<dbReference type="Gene3D" id="3.40.1190.20">
    <property type="match status" value="1"/>
</dbReference>
<comment type="caution">
    <text evidence="7">The sequence shown here is derived from an EMBL/GenBank/DDBJ whole genome shotgun (WGS) entry which is preliminary data.</text>
</comment>
<evidence type="ECO:0000256" key="3">
    <source>
        <dbReference type="ARBA" id="ARBA00022741"/>
    </source>
</evidence>
<dbReference type="InterPro" id="IPR029056">
    <property type="entry name" value="Ribokinase-like"/>
</dbReference>
<keyword evidence="3" id="KW-0547">Nucleotide-binding</keyword>
<dbReference type="PANTHER" id="PTHR43085:SF1">
    <property type="entry name" value="PSEUDOURIDINE KINASE-RELATED"/>
    <property type="match status" value="1"/>
</dbReference>
<evidence type="ECO:0000256" key="2">
    <source>
        <dbReference type="ARBA" id="ARBA00022679"/>
    </source>
</evidence>
<evidence type="ECO:0000313" key="8">
    <source>
        <dbReference type="Proteomes" id="UP001497392"/>
    </source>
</evidence>
<name>A0ABP1FL61_9CHLO</name>
<accession>A0ABP1FL61</accession>
<dbReference type="PANTHER" id="PTHR43085">
    <property type="entry name" value="HEXOKINASE FAMILY MEMBER"/>
    <property type="match status" value="1"/>
</dbReference>
<dbReference type="EMBL" id="CAXHTA020000002">
    <property type="protein sequence ID" value="CAL5219651.1"/>
    <property type="molecule type" value="Genomic_DNA"/>
</dbReference>
<evidence type="ECO:0000256" key="4">
    <source>
        <dbReference type="ARBA" id="ARBA00022777"/>
    </source>
</evidence>
<organism evidence="7 8">
    <name type="scientific">Coccomyxa viridis</name>
    <dbReference type="NCBI Taxonomy" id="1274662"/>
    <lineage>
        <taxon>Eukaryota</taxon>
        <taxon>Viridiplantae</taxon>
        <taxon>Chlorophyta</taxon>
        <taxon>core chlorophytes</taxon>
        <taxon>Trebouxiophyceae</taxon>
        <taxon>Trebouxiophyceae incertae sedis</taxon>
        <taxon>Coccomyxaceae</taxon>
        <taxon>Coccomyxa</taxon>
    </lineage>
</organism>
<dbReference type="InterPro" id="IPR011611">
    <property type="entry name" value="PfkB_dom"/>
</dbReference>